<reference evidence="6 7" key="1">
    <citation type="submission" date="2019-01" db="EMBL/GenBank/DDBJ databases">
        <title>Vagococcus silagei sp. nov. isolated from brewer's grain.</title>
        <authorList>
            <person name="Guu J.-R."/>
        </authorList>
    </citation>
    <scope>NUCLEOTIDE SEQUENCE [LARGE SCALE GENOMIC DNA]</scope>
    <source>
        <strain evidence="6 7">2B-2</strain>
    </source>
</reference>
<sequence>MTEAEKQLLKQNEQLLKQNEALTNELQLLREQVDYLTKKLFGRSSEQSSDAKNQMDLFNDDPSFNCAETTEEKTVFEEIKYKRKKKKGYKAELTKDLPIKEIHCDFEGQECTCDWCCASLKHIGKTKVREAVVFVPAKMYREVYYQHAYECPTCKKDGVDTIKKARVPKQPITHSLASPSILAQLIHQKIEMSLPFYRQEKEWEAYGLRVPRRTQSNWFITSCEKWLTPIWNELRKKLVSEVLIHADETYYNVLSSDKQKSYFWLFRTIEQAEQAEHPIILYHHELSRKSSVPRLFLEGFSGFLHCDGYSAYRSVDNVILVNCWAHVRRKFFEAKDSTSKKTPAAQGVEYCDKLFQIEKEIKGLPSDEKYQKRLERSQPILNDFWKWIESFMALPGSKLGKAVNYALNLKEGLMAFLKDGRCALSNNLAERSIRPTTIGRKNWMFSASERGATANGIAYSIVETAKANGLVPIKYFQYLFEHLPNIDAPLEFETLQGYLPWSDQIQSTCR</sequence>
<evidence type="ECO:0000259" key="3">
    <source>
        <dbReference type="Pfam" id="PF13005"/>
    </source>
</evidence>
<dbReference type="InterPro" id="IPR024474">
    <property type="entry name" value="Znf_dom_IS66"/>
</dbReference>
<evidence type="ECO:0000259" key="2">
    <source>
        <dbReference type="Pfam" id="PF03050"/>
    </source>
</evidence>
<evidence type="ECO:0000256" key="1">
    <source>
        <dbReference type="SAM" id="Coils"/>
    </source>
</evidence>
<feature type="coiled-coil region" evidence="1">
    <location>
        <begin position="1"/>
        <end position="39"/>
    </location>
</feature>
<feature type="domain" description="Transposase IS66 C-terminal" evidence="5">
    <location>
        <begin position="460"/>
        <end position="491"/>
    </location>
</feature>
<proteinExistence type="predicted"/>
<dbReference type="Pfam" id="PF13005">
    <property type="entry name" value="zf-IS66"/>
    <property type="match status" value="1"/>
</dbReference>
<keyword evidence="7" id="KW-1185">Reference proteome</keyword>
<dbReference type="AlphaFoldDB" id="A0A4S3AZD5"/>
<comment type="caution">
    <text evidence="6">The sequence shown here is derived from an EMBL/GenBank/DDBJ whole genome shotgun (WGS) entry which is preliminary data.</text>
</comment>
<organism evidence="6 7">
    <name type="scientific">Vagococcus silagei</name>
    <dbReference type="NCBI Taxonomy" id="2508885"/>
    <lineage>
        <taxon>Bacteria</taxon>
        <taxon>Bacillati</taxon>
        <taxon>Bacillota</taxon>
        <taxon>Bacilli</taxon>
        <taxon>Lactobacillales</taxon>
        <taxon>Enterococcaceae</taxon>
        <taxon>Vagococcus</taxon>
    </lineage>
</organism>
<dbReference type="Pfam" id="PF03050">
    <property type="entry name" value="DDE_Tnp_IS66"/>
    <property type="match status" value="1"/>
</dbReference>
<dbReference type="Proteomes" id="UP000310506">
    <property type="component" value="Unassembled WGS sequence"/>
</dbReference>
<dbReference type="InterPro" id="IPR052344">
    <property type="entry name" value="Transposase-related"/>
</dbReference>
<dbReference type="EMBL" id="SDGV01000035">
    <property type="protein sequence ID" value="THB60154.1"/>
    <property type="molecule type" value="Genomic_DNA"/>
</dbReference>
<dbReference type="PANTHER" id="PTHR33678:SF1">
    <property type="entry name" value="BLL1576 PROTEIN"/>
    <property type="match status" value="1"/>
</dbReference>
<feature type="domain" description="Transposase TnpC homeodomain" evidence="4">
    <location>
        <begin position="29"/>
        <end position="102"/>
    </location>
</feature>
<dbReference type="InterPro" id="IPR039552">
    <property type="entry name" value="IS66_C"/>
</dbReference>
<keyword evidence="1" id="KW-0175">Coiled coil</keyword>
<dbReference type="Pfam" id="PF13007">
    <property type="entry name" value="LZ_Tnp_IS66"/>
    <property type="match status" value="1"/>
</dbReference>
<dbReference type="PANTHER" id="PTHR33678">
    <property type="entry name" value="BLL1576 PROTEIN"/>
    <property type="match status" value="1"/>
</dbReference>
<evidence type="ECO:0000259" key="5">
    <source>
        <dbReference type="Pfam" id="PF13817"/>
    </source>
</evidence>
<feature type="domain" description="Transposase IS66 central" evidence="2">
    <location>
        <begin position="174"/>
        <end position="453"/>
    </location>
</feature>
<name>A0A4S3AZD5_9ENTE</name>
<evidence type="ECO:0000259" key="4">
    <source>
        <dbReference type="Pfam" id="PF13007"/>
    </source>
</evidence>
<dbReference type="InterPro" id="IPR004291">
    <property type="entry name" value="Transposase_IS66_central"/>
</dbReference>
<dbReference type="InterPro" id="IPR024463">
    <property type="entry name" value="Transposase_TnpC_homeodom"/>
</dbReference>
<evidence type="ECO:0000313" key="7">
    <source>
        <dbReference type="Proteomes" id="UP000310506"/>
    </source>
</evidence>
<dbReference type="RefSeq" id="WP_136137855.1">
    <property type="nucleotide sequence ID" value="NZ_SDGV01000035.1"/>
</dbReference>
<dbReference type="Pfam" id="PF13817">
    <property type="entry name" value="DDE_Tnp_IS66_C"/>
    <property type="match status" value="1"/>
</dbReference>
<gene>
    <name evidence="6" type="ORF">ESZ54_11790</name>
</gene>
<dbReference type="NCBIfam" id="NF033517">
    <property type="entry name" value="transpos_IS66"/>
    <property type="match status" value="1"/>
</dbReference>
<dbReference type="OrthoDB" id="9760067at2"/>
<feature type="domain" description="Transposase IS66 zinc-finger binding" evidence="3">
    <location>
        <begin position="110"/>
        <end position="154"/>
    </location>
</feature>
<accession>A0A4S3AZD5</accession>
<protein>
    <submittedName>
        <fullName evidence="6">IS66 family transposase</fullName>
    </submittedName>
</protein>
<evidence type="ECO:0000313" key="6">
    <source>
        <dbReference type="EMBL" id="THB60154.1"/>
    </source>
</evidence>